<dbReference type="Pfam" id="PF03638">
    <property type="entry name" value="TCR"/>
    <property type="match status" value="2"/>
</dbReference>
<dbReference type="GO" id="GO:0006355">
    <property type="term" value="P:regulation of DNA-templated transcription"/>
    <property type="evidence" value="ECO:0007669"/>
    <property type="project" value="TreeGrafter"/>
</dbReference>
<feature type="compositionally biased region" description="Low complexity" evidence="4">
    <location>
        <begin position="323"/>
        <end position="338"/>
    </location>
</feature>
<feature type="compositionally biased region" description="Polar residues" evidence="4">
    <location>
        <begin position="643"/>
        <end position="659"/>
    </location>
</feature>
<protein>
    <submittedName>
        <fullName evidence="6">Tesmin TSO1-like CXC domain protein</fullName>
    </submittedName>
</protein>
<feature type="compositionally biased region" description="Basic and acidic residues" evidence="4">
    <location>
        <begin position="481"/>
        <end position="501"/>
    </location>
</feature>
<dbReference type="HOGENOM" id="CLU_580756_0_0_1"/>
<evidence type="ECO:0000256" key="3">
    <source>
        <dbReference type="ARBA" id="ARBA00023242"/>
    </source>
</evidence>
<organism evidence="6 7">
    <name type="scientific">Tetrahymena thermophila (strain SB210)</name>
    <dbReference type="NCBI Taxonomy" id="312017"/>
    <lineage>
        <taxon>Eukaryota</taxon>
        <taxon>Sar</taxon>
        <taxon>Alveolata</taxon>
        <taxon>Ciliophora</taxon>
        <taxon>Intramacronucleata</taxon>
        <taxon>Oligohymenophorea</taxon>
        <taxon>Hymenostomatida</taxon>
        <taxon>Tetrahymenina</taxon>
        <taxon>Tetrahymenidae</taxon>
        <taxon>Tetrahymena</taxon>
    </lineage>
</organism>
<dbReference type="PANTHER" id="PTHR12446">
    <property type="entry name" value="TESMIN/TSO1-RELATED"/>
    <property type="match status" value="1"/>
</dbReference>
<evidence type="ECO:0000313" key="6">
    <source>
        <dbReference type="EMBL" id="EAR87828.2"/>
    </source>
</evidence>
<dbReference type="KEGG" id="tet:TTHERM_00005890"/>
<comment type="subcellular location">
    <subcellularLocation>
        <location evidence="1">Nucleus</location>
    </subcellularLocation>
</comment>
<keyword evidence="3" id="KW-0539">Nucleus</keyword>
<dbReference type="Proteomes" id="UP000009168">
    <property type="component" value="Unassembled WGS sequence"/>
</dbReference>
<dbReference type="GeneID" id="7832629"/>
<evidence type="ECO:0000256" key="2">
    <source>
        <dbReference type="ARBA" id="ARBA00007267"/>
    </source>
</evidence>
<feature type="compositionally biased region" description="Polar residues" evidence="4">
    <location>
        <begin position="613"/>
        <end position="628"/>
    </location>
</feature>
<dbReference type="PROSITE" id="PS51634">
    <property type="entry name" value="CRC"/>
    <property type="match status" value="1"/>
</dbReference>
<sequence length="696" mass="79145">MDNSQMTPVKQQPKMQQQDDNINSFQTQSNALGNNLFNGMATSSIFLANSQANLNPLTTKAYSNLNKVNENQSSDTMFYPINDPIFQPTPSPNVYMEYKAGNNNNPYLNSSFKTNGMLASTKKPYNNNLFLTPIKEDDRRKPAYINSILKDSPYFNGNNICRKLNFEDDVDDFSGNCFNPQAGIFEEKKGVFSNYNMNYLLMPQNQFYPAFYNPQFDFLNTSINNMDFQVLNYNKSLLTPFVNESPESKKGNNYNNRIETTQIPKQFEQESSSKKTQKPTKEGDKNSVNNTEQTITTDYNNSFSNQNNQKKLQTIQQNGNSHIQANASSTNNQANSNNTIAPQASVFSSNQKKQKTCNCKKTKCLKLYCDCFAAGELCGGECNCFGCFNTSNSEKRAGAIVSIMDRQPDAFGPKVQQNTHKKGCNCTRSGCLKKYCECYTLGVNCGEYCKCTQCKNVDLNHSERLALSMNGSNGIGNSVDLPKKSSSDKRQQQLDEIETKASTKKKIFSNQENSKFASNNSSSNNSNNEEEEEEEENQELDEELEIKQNSRMNKNMKEREDDIDDENEQEEEEEEEQEEEINQDRQRQINEQISPSQKMYTTPLKQPIKQDSRSLTTADTAKKNQCQENDSEIKNRIVKLKISESQSTKKQQPNKSENQNNHEHQIDQEDHSAIKTQTQFSTIKNKSQIAKTTKIS</sequence>
<evidence type="ECO:0000256" key="4">
    <source>
        <dbReference type="SAM" id="MobiDB-lite"/>
    </source>
</evidence>
<feature type="domain" description="CRC" evidence="5">
    <location>
        <begin position="353"/>
        <end position="459"/>
    </location>
</feature>
<evidence type="ECO:0000256" key="1">
    <source>
        <dbReference type="ARBA" id="ARBA00004123"/>
    </source>
</evidence>
<feature type="compositionally biased region" description="Low complexity" evidence="4">
    <location>
        <begin position="512"/>
        <end position="527"/>
    </location>
</feature>
<evidence type="ECO:0000313" key="7">
    <source>
        <dbReference type="Proteomes" id="UP000009168"/>
    </source>
</evidence>
<feature type="region of interest" description="Disordered" evidence="4">
    <location>
        <begin position="469"/>
        <end position="696"/>
    </location>
</feature>
<evidence type="ECO:0000259" key="5">
    <source>
        <dbReference type="PROSITE" id="PS51634"/>
    </source>
</evidence>
<feature type="compositionally biased region" description="Acidic residues" evidence="4">
    <location>
        <begin position="561"/>
        <end position="581"/>
    </location>
</feature>
<feature type="region of interest" description="Disordered" evidence="4">
    <location>
        <begin position="316"/>
        <end position="338"/>
    </location>
</feature>
<feature type="compositionally biased region" description="Basic and acidic residues" evidence="4">
    <location>
        <begin position="660"/>
        <end position="673"/>
    </location>
</feature>
<feature type="compositionally biased region" description="Basic and acidic residues" evidence="4">
    <location>
        <begin position="267"/>
        <end position="285"/>
    </location>
</feature>
<feature type="region of interest" description="Disordered" evidence="4">
    <location>
        <begin position="261"/>
        <end position="292"/>
    </location>
</feature>
<feature type="compositionally biased region" description="Polar residues" evidence="4">
    <location>
        <begin position="674"/>
        <end position="696"/>
    </location>
</feature>
<dbReference type="OrthoDB" id="6283463at2759"/>
<dbReference type="SMART" id="SM01114">
    <property type="entry name" value="CXC"/>
    <property type="match status" value="2"/>
</dbReference>
<keyword evidence="7" id="KW-1185">Reference proteome</keyword>
<accession>Q22SE4</accession>
<dbReference type="InterPro" id="IPR005172">
    <property type="entry name" value="CRC"/>
</dbReference>
<feature type="compositionally biased region" description="Polar residues" evidence="4">
    <location>
        <begin position="590"/>
        <end position="604"/>
    </location>
</feature>
<dbReference type="STRING" id="312017.Q22SE4"/>
<comment type="similarity">
    <text evidence="2">Belongs to the lin-54 family.</text>
</comment>
<dbReference type="EMBL" id="GG662845">
    <property type="protein sequence ID" value="EAR87828.2"/>
    <property type="molecule type" value="Genomic_DNA"/>
</dbReference>
<dbReference type="InParanoid" id="Q22SE4"/>
<dbReference type="PANTHER" id="PTHR12446:SF34">
    <property type="entry name" value="PROTEIN LIN-54 HOMOLOG"/>
    <property type="match status" value="1"/>
</dbReference>
<dbReference type="GO" id="GO:0005634">
    <property type="term" value="C:nucleus"/>
    <property type="evidence" value="ECO:0007669"/>
    <property type="project" value="UniProtKB-SubCell"/>
</dbReference>
<dbReference type="eggNOG" id="KOG1171">
    <property type="taxonomic scope" value="Eukaryota"/>
</dbReference>
<reference evidence="7" key="1">
    <citation type="journal article" date="2006" name="PLoS Biol.">
        <title>Macronuclear genome sequence of the ciliate Tetrahymena thermophila, a model eukaryote.</title>
        <authorList>
            <person name="Eisen J.A."/>
            <person name="Coyne R.S."/>
            <person name="Wu M."/>
            <person name="Wu D."/>
            <person name="Thiagarajan M."/>
            <person name="Wortman J.R."/>
            <person name="Badger J.H."/>
            <person name="Ren Q."/>
            <person name="Amedeo P."/>
            <person name="Jones K.M."/>
            <person name="Tallon L.J."/>
            <person name="Delcher A.L."/>
            <person name="Salzberg S.L."/>
            <person name="Silva J.C."/>
            <person name="Haas B.J."/>
            <person name="Majoros W.H."/>
            <person name="Farzad M."/>
            <person name="Carlton J.M."/>
            <person name="Smith R.K. Jr."/>
            <person name="Garg J."/>
            <person name="Pearlman R.E."/>
            <person name="Karrer K.M."/>
            <person name="Sun L."/>
            <person name="Manning G."/>
            <person name="Elde N.C."/>
            <person name="Turkewitz A.P."/>
            <person name="Asai D.J."/>
            <person name="Wilkes D.E."/>
            <person name="Wang Y."/>
            <person name="Cai H."/>
            <person name="Collins K."/>
            <person name="Stewart B.A."/>
            <person name="Lee S.R."/>
            <person name="Wilamowska K."/>
            <person name="Weinberg Z."/>
            <person name="Ruzzo W.L."/>
            <person name="Wloga D."/>
            <person name="Gaertig J."/>
            <person name="Frankel J."/>
            <person name="Tsao C.-C."/>
            <person name="Gorovsky M.A."/>
            <person name="Keeling P.J."/>
            <person name="Waller R.F."/>
            <person name="Patron N.J."/>
            <person name="Cherry J.M."/>
            <person name="Stover N.A."/>
            <person name="Krieger C.J."/>
            <person name="del Toro C."/>
            <person name="Ryder H.F."/>
            <person name="Williamson S.C."/>
            <person name="Barbeau R.A."/>
            <person name="Hamilton E.P."/>
            <person name="Orias E."/>
        </authorList>
    </citation>
    <scope>NUCLEOTIDE SEQUENCE [LARGE SCALE GENOMIC DNA]</scope>
    <source>
        <strain evidence="7">SB210</strain>
    </source>
</reference>
<dbReference type="InterPro" id="IPR033467">
    <property type="entry name" value="Tesmin/TSO1-like_CXC"/>
</dbReference>
<feature type="compositionally biased region" description="Acidic residues" evidence="4">
    <location>
        <begin position="528"/>
        <end position="544"/>
    </location>
</feature>
<dbReference type="InterPro" id="IPR028307">
    <property type="entry name" value="Lin-54_fam"/>
</dbReference>
<dbReference type="AlphaFoldDB" id="Q22SE4"/>
<proteinExistence type="inferred from homology"/>
<gene>
    <name evidence="6" type="ORF">TTHERM_00005890</name>
</gene>
<dbReference type="RefSeq" id="XP_001008073.2">
    <property type="nucleotide sequence ID" value="XM_001008073.2"/>
</dbReference>
<name>Q22SE4_TETTS</name>